<gene>
    <name evidence="1" type="ordered locus">RPD_1146</name>
</gene>
<organism evidence="1 2">
    <name type="scientific">Rhodopseudomonas palustris (strain BisB5)</name>
    <dbReference type="NCBI Taxonomy" id="316057"/>
    <lineage>
        <taxon>Bacteria</taxon>
        <taxon>Pseudomonadati</taxon>
        <taxon>Pseudomonadota</taxon>
        <taxon>Alphaproteobacteria</taxon>
        <taxon>Hyphomicrobiales</taxon>
        <taxon>Nitrobacteraceae</taxon>
        <taxon>Rhodopseudomonas</taxon>
    </lineage>
</organism>
<dbReference type="KEGG" id="rpd:RPD_1146"/>
<evidence type="ECO:0000313" key="2">
    <source>
        <dbReference type="Proteomes" id="UP000001818"/>
    </source>
</evidence>
<accession>Q13C05</accession>
<reference evidence="1 2" key="1">
    <citation type="submission" date="2006-03" db="EMBL/GenBank/DDBJ databases">
        <title>Complete sequence of Rhodopseudomonas palustris BisB5.</title>
        <authorList>
            <consortium name="US DOE Joint Genome Institute"/>
            <person name="Copeland A."/>
            <person name="Lucas S."/>
            <person name="Lapidus A."/>
            <person name="Barry K."/>
            <person name="Detter J.C."/>
            <person name="Glavina del Rio T."/>
            <person name="Hammon N."/>
            <person name="Israni S."/>
            <person name="Dalin E."/>
            <person name="Tice H."/>
            <person name="Pitluck S."/>
            <person name="Chain P."/>
            <person name="Malfatti S."/>
            <person name="Shin M."/>
            <person name="Vergez L."/>
            <person name="Schmutz J."/>
            <person name="Larimer F."/>
            <person name="Land M."/>
            <person name="Hauser L."/>
            <person name="Pelletier D.A."/>
            <person name="Kyrpides N."/>
            <person name="Lykidis A."/>
            <person name="Oda Y."/>
            <person name="Harwood C.S."/>
            <person name="Richardson P."/>
        </authorList>
    </citation>
    <scope>NUCLEOTIDE SEQUENCE [LARGE SCALE GENOMIC DNA]</scope>
    <source>
        <strain evidence="1 2">BisB5</strain>
    </source>
</reference>
<name>Q13C05_RHOPS</name>
<dbReference type="HOGENOM" id="CLU_2071309_0_0_5"/>
<protein>
    <submittedName>
        <fullName evidence="1">Uncharacterized protein</fullName>
    </submittedName>
</protein>
<sequence>MLRFPGNDEKRGASAHQLADLLGAARRRVLGGDQRGEGPALQAVEILVRGVEAEIASVANDDARGARADFNHVGVGHFQSLAQPALPEFGRPLLGTRTLQTVEQGLDGAQTRLTGKSS</sequence>
<dbReference type="Proteomes" id="UP000001818">
    <property type="component" value="Chromosome"/>
</dbReference>
<dbReference type="AlphaFoldDB" id="Q13C05"/>
<evidence type="ECO:0000313" key="1">
    <source>
        <dbReference type="EMBL" id="ABE38384.1"/>
    </source>
</evidence>
<dbReference type="EMBL" id="CP000283">
    <property type="protein sequence ID" value="ABE38384.1"/>
    <property type="molecule type" value="Genomic_DNA"/>
</dbReference>
<proteinExistence type="predicted"/>